<evidence type="ECO:0000256" key="1">
    <source>
        <dbReference type="SAM" id="MobiDB-lite"/>
    </source>
</evidence>
<dbReference type="AlphaFoldDB" id="A0AA39JG68"/>
<dbReference type="Pfam" id="PF18803">
    <property type="entry name" value="CxC2"/>
    <property type="match status" value="1"/>
</dbReference>
<feature type="domain" description="CxC2-like cysteine cluster KDZ transposase-associated" evidence="2">
    <location>
        <begin position="204"/>
        <end position="260"/>
    </location>
</feature>
<dbReference type="EMBL" id="JAUEPS010000070">
    <property type="protein sequence ID" value="KAK0441477.1"/>
    <property type="molecule type" value="Genomic_DNA"/>
</dbReference>
<name>A0AA39JG68_ARMTA</name>
<comment type="caution">
    <text evidence="3">The sequence shown here is derived from an EMBL/GenBank/DDBJ whole genome shotgun (WGS) entry which is preliminary data.</text>
</comment>
<feature type="region of interest" description="Disordered" evidence="1">
    <location>
        <begin position="95"/>
        <end position="118"/>
    </location>
</feature>
<evidence type="ECO:0000313" key="4">
    <source>
        <dbReference type="Proteomes" id="UP001175211"/>
    </source>
</evidence>
<organism evidence="3 4">
    <name type="scientific">Armillaria tabescens</name>
    <name type="common">Ringless honey mushroom</name>
    <name type="synonym">Agaricus tabescens</name>
    <dbReference type="NCBI Taxonomy" id="1929756"/>
    <lineage>
        <taxon>Eukaryota</taxon>
        <taxon>Fungi</taxon>
        <taxon>Dikarya</taxon>
        <taxon>Basidiomycota</taxon>
        <taxon>Agaricomycotina</taxon>
        <taxon>Agaricomycetes</taxon>
        <taxon>Agaricomycetidae</taxon>
        <taxon>Agaricales</taxon>
        <taxon>Marasmiineae</taxon>
        <taxon>Physalacriaceae</taxon>
        <taxon>Desarmillaria</taxon>
    </lineage>
</organism>
<evidence type="ECO:0000259" key="2">
    <source>
        <dbReference type="Pfam" id="PF18803"/>
    </source>
</evidence>
<feature type="compositionally biased region" description="Basic residues" evidence="1">
    <location>
        <begin position="1"/>
        <end position="14"/>
    </location>
</feature>
<feature type="region of interest" description="Disordered" evidence="1">
    <location>
        <begin position="1"/>
        <end position="33"/>
    </location>
</feature>
<sequence>MWNYNPKKHGKHTPARSLVVSDGTERQPPAPAVEHYQHTHFSTKMKEGQDGVRVRSSMRHRTLTLPALESQHPVMDKDLYPSIAELSSGSFLDPDYAPSAKVQGGEEEETGSATRASRPLGDHPLLVWSQLRSEFLDEILKLDAFETEDKDACEACQTDLGLFRCLSCVDTWRLCHTCIVAGHQGLPLHKIEEWCSSFFCRTMLAQLGLKFELGHKHGTSCLFPAIIPDFIVIDIDGIHMVNMAFCNCTQGILHHTQLLRR</sequence>
<dbReference type="Proteomes" id="UP001175211">
    <property type="component" value="Unassembled WGS sequence"/>
</dbReference>
<evidence type="ECO:0000313" key="3">
    <source>
        <dbReference type="EMBL" id="KAK0441477.1"/>
    </source>
</evidence>
<dbReference type="RefSeq" id="XP_060323982.1">
    <property type="nucleotide sequence ID" value="XM_060478405.1"/>
</dbReference>
<dbReference type="InterPro" id="IPR041457">
    <property type="entry name" value="CxC2_KDZ-assoc"/>
</dbReference>
<dbReference type="GeneID" id="85361953"/>
<reference evidence="3" key="1">
    <citation type="submission" date="2023-06" db="EMBL/GenBank/DDBJ databases">
        <authorList>
            <consortium name="Lawrence Berkeley National Laboratory"/>
            <person name="Ahrendt S."/>
            <person name="Sahu N."/>
            <person name="Indic B."/>
            <person name="Wong-Bajracharya J."/>
            <person name="Merenyi Z."/>
            <person name="Ke H.-M."/>
            <person name="Monk M."/>
            <person name="Kocsube S."/>
            <person name="Drula E."/>
            <person name="Lipzen A."/>
            <person name="Balint B."/>
            <person name="Henrissat B."/>
            <person name="Andreopoulos B."/>
            <person name="Martin F.M."/>
            <person name="Harder C.B."/>
            <person name="Rigling D."/>
            <person name="Ford K.L."/>
            <person name="Foster G.D."/>
            <person name="Pangilinan J."/>
            <person name="Papanicolaou A."/>
            <person name="Barry K."/>
            <person name="LaButti K."/>
            <person name="Viragh M."/>
            <person name="Koriabine M."/>
            <person name="Yan M."/>
            <person name="Riley R."/>
            <person name="Champramary S."/>
            <person name="Plett K.L."/>
            <person name="Tsai I.J."/>
            <person name="Slot J."/>
            <person name="Sipos G."/>
            <person name="Plett J."/>
            <person name="Nagy L.G."/>
            <person name="Grigoriev I.V."/>
        </authorList>
    </citation>
    <scope>NUCLEOTIDE SEQUENCE</scope>
    <source>
        <strain evidence="3">CCBAS 213</strain>
    </source>
</reference>
<protein>
    <recommendedName>
        <fullName evidence="2">CxC2-like cysteine cluster KDZ transposase-associated domain-containing protein</fullName>
    </recommendedName>
</protein>
<proteinExistence type="predicted"/>
<accession>A0AA39JG68</accession>
<gene>
    <name evidence="3" type="ORF">EV420DRAFT_1650083</name>
</gene>
<keyword evidence="4" id="KW-1185">Reference proteome</keyword>